<organism evidence="1">
    <name type="scientific">uncultured Desulfobacteraceae bacterium</name>
    <dbReference type="NCBI Taxonomy" id="218296"/>
    <lineage>
        <taxon>Bacteria</taxon>
        <taxon>Pseudomonadati</taxon>
        <taxon>Thermodesulfobacteriota</taxon>
        <taxon>Desulfobacteria</taxon>
        <taxon>Desulfobacterales</taxon>
        <taxon>Desulfobacteraceae</taxon>
        <taxon>environmental samples</taxon>
    </lineage>
</organism>
<proteinExistence type="predicted"/>
<dbReference type="AlphaFoldDB" id="A0A484HE20"/>
<evidence type="ECO:0008006" key="2">
    <source>
        <dbReference type="Google" id="ProtNLM"/>
    </source>
</evidence>
<reference evidence="1" key="1">
    <citation type="submission" date="2019-01" db="EMBL/GenBank/DDBJ databases">
        <authorList>
            <consortium name="Genoscope - CEA"/>
            <person name="William W."/>
        </authorList>
    </citation>
    <scope>NUCLEOTIDE SEQUENCE</scope>
    <source>
        <strain evidence="1">CR-1</strain>
    </source>
</reference>
<name>A0A484HE20_9BACT</name>
<gene>
    <name evidence="1" type="ORF">EPICR_190025</name>
</gene>
<protein>
    <recommendedName>
        <fullName evidence="2">DUF4143 domain-containing protein</fullName>
    </recommendedName>
</protein>
<sequence>MIQRPSHMRAPEQAIQILNPGEVYYWATHSGAELDFMFFKDGKRLGIEFKFNEAPKITKSMRVACEDLKLEHLWVVYPGKHACPARENISVLPLTRIADIL</sequence>
<dbReference type="EMBL" id="CAACVI010000011">
    <property type="protein sequence ID" value="VEN73525.1"/>
    <property type="molecule type" value="Genomic_DNA"/>
</dbReference>
<evidence type="ECO:0000313" key="1">
    <source>
        <dbReference type="EMBL" id="VEN73525.1"/>
    </source>
</evidence>
<accession>A0A484HE20</accession>